<keyword evidence="5 7" id="KW-1133">Transmembrane helix</keyword>
<dbReference type="PROSITE" id="PS50928">
    <property type="entry name" value="ABC_TM1"/>
    <property type="match status" value="1"/>
</dbReference>
<feature type="domain" description="ABC transmembrane type-1" evidence="8">
    <location>
        <begin position="74"/>
        <end position="258"/>
    </location>
</feature>
<dbReference type="PANTHER" id="PTHR30151:SF0">
    <property type="entry name" value="ABC TRANSPORTER PERMEASE PROTEIN MJ0413-RELATED"/>
    <property type="match status" value="1"/>
</dbReference>
<dbReference type="SUPFAM" id="SSF161098">
    <property type="entry name" value="MetI-like"/>
    <property type="match status" value="1"/>
</dbReference>
<comment type="subcellular location">
    <subcellularLocation>
        <location evidence="1 7">Cell membrane</location>
        <topology evidence="1 7">Multi-pass membrane protein</topology>
    </subcellularLocation>
</comment>
<feature type="transmembrane region" description="Helical" evidence="7">
    <location>
        <begin position="240"/>
        <end position="259"/>
    </location>
</feature>
<protein>
    <submittedName>
        <fullName evidence="9">ABC transporter permease</fullName>
    </submittedName>
</protein>
<reference evidence="9 10" key="1">
    <citation type="submission" date="2024-08" db="EMBL/GenBank/DDBJ databases">
        <title>Halobellus sp. MBLA0158 whole genome sequence.</title>
        <authorList>
            <person name="Hwang C.Y."/>
            <person name="Cho E.-S."/>
            <person name="Seo M.-J."/>
        </authorList>
    </citation>
    <scope>NUCLEOTIDE SEQUENCE [LARGE SCALE GENOMIC DNA]</scope>
    <source>
        <strain evidence="9 10">MBLA0158</strain>
    </source>
</reference>
<evidence type="ECO:0000256" key="1">
    <source>
        <dbReference type="ARBA" id="ARBA00004651"/>
    </source>
</evidence>
<keyword evidence="2 7" id="KW-0813">Transport</keyword>
<dbReference type="EMBL" id="JBGNYA010000001">
    <property type="protein sequence ID" value="MFA1609763.1"/>
    <property type="molecule type" value="Genomic_DNA"/>
</dbReference>
<gene>
    <name evidence="9" type="ORF">OS889_01905</name>
</gene>
<dbReference type="InterPro" id="IPR000515">
    <property type="entry name" value="MetI-like"/>
</dbReference>
<sequence>MSVPTSERISLRARIPEQLISNEKVVFVEAFVVLVLVWSGLAHGLEMTDTISSPMLVGASLYELLISMEWLIHVQTTLQRSLYGFVVTMVVGTFLGILMGMSDFWRDALKDFVTIGLALPSLFAVVFVAMWYAPTGLVTELTPTVAAMTIGFPFVTQNVYQGIRGVDMDLVDMSNSFEVSRREMIRHVLLPSVLPEWFSGVRYAFAIAWKITTLAELIVAEIGVGFMINEGMRTLSLTSVLTWTVLFLIVILFVEYGILQQIEKRLFAWRQSEGIAWA</sequence>
<evidence type="ECO:0000256" key="4">
    <source>
        <dbReference type="ARBA" id="ARBA00022692"/>
    </source>
</evidence>
<keyword evidence="3" id="KW-1003">Cell membrane</keyword>
<feature type="transmembrane region" description="Helical" evidence="7">
    <location>
        <begin position="25"/>
        <end position="44"/>
    </location>
</feature>
<dbReference type="PANTHER" id="PTHR30151">
    <property type="entry name" value="ALKANE SULFONATE ABC TRANSPORTER-RELATED, MEMBRANE SUBUNIT"/>
    <property type="match status" value="1"/>
</dbReference>
<dbReference type="InterPro" id="IPR035906">
    <property type="entry name" value="MetI-like_sf"/>
</dbReference>
<feature type="transmembrane region" description="Helical" evidence="7">
    <location>
        <begin position="112"/>
        <end position="133"/>
    </location>
</feature>
<evidence type="ECO:0000256" key="3">
    <source>
        <dbReference type="ARBA" id="ARBA00022475"/>
    </source>
</evidence>
<name>A0ABD5M785_9EURY</name>
<proteinExistence type="inferred from homology"/>
<comment type="similarity">
    <text evidence="7">Belongs to the binding-protein-dependent transport system permease family.</text>
</comment>
<evidence type="ECO:0000259" key="8">
    <source>
        <dbReference type="PROSITE" id="PS50928"/>
    </source>
</evidence>
<evidence type="ECO:0000313" key="10">
    <source>
        <dbReference type="Proteomes" id="UP001570511"/>
    </source>
</evidence>
<evidence type="ECO:0000256" key="7">
    <source>
        <dbReference type="RuleBase" id="RU363032"/>
    </source>
</evidence>
<feature type="transmembrane region" description="Helical" evidence="7">
    <location>
        <begin position="82"/>
        <end position="100"/>
    </location>
</feature>
<dbReference type="GO" id="GO:0005886">
    <property type="term" value="C:plasma membrane"/>
    <property type="evidence" value="ECO:0007669"/>
    <property type="project" value="UniProtKB-SubCell"/>
</dbReference>
<accession>A0ABD5M785</accession>
<dbReference type="AlphaFoldDB" id="A0ABD5M785"/>
<dbReference type="Pfam" id="PF00528">
    <property type="entry name" value="BPD_transp_1"/>
    <property type="match status" value="1"/>
</dbReference>
<evidence type="ECO:0000256" key="2">
    <source>
        <dbReference type="ARBA" id="ARBA00022448"/>
    </source>
</evidence>
<dbReference type="Proteomes" id="UP001570511">
    <property type="component" value="Unassembled WGS sequence"/>
</dbReference>
<organism evidence="9 10">
    <name type="scientific">Halobellus rubicundus</name>
    <dbReference type="NCBI Taxonomy" id="2996466"/>
    <lineage>
        <taxon>Archaea</taxon>
        <taxon>Methanobacteriati</taxon>
        <taxon>Methanobacteriota</taxon>
        <taxon>Stenosarchaea group</taxon>
        <taxon>Halobacteria</taxon>
        <taxon>Halobacteriales</taxon>
        <taxon>Haloferacaceae</taxon>
        <taxon>Halobellus</taxon>
    </lineage>
</organism>
<comment type="caution">
    <text evidence="9">The sequence shown here is derived from an EMBL/GenBank/DDBJ whole genome shotgun (WGS) entry which is preliminary data.</text>
</comment>
<evidence type="ECO:0000256" key="6">
    <source>
        <dbReference type="ARBA" id="ARBA00023136"/>
    </source>
</evidence>
<dbReference type="Gene3D" id="1.10.3720.10">
    <property type="entry name" value="MetI-like"/>
    <property type="match status" value="1"/>
</dbReference>
<evidence type="ECO:0000313" key="9">
    <source>
        <dbReference type="EMBL" id="MFA1609763.1"/>
    </source>
</evidence>
<keyword evidence="6 7" id="KW-0472">Membrane</keyword>
<keyword evidence="10" id="KW-1185">Reference proteome</keyword>
<feature type="transmembrane region" description="Helical" evidence="7">
    <location>
        <begin position="56"/>
        <end position="76"/>
    </location>
</feature>
<keyword evidence="4 7" id="KW-0812">Transmembrane</keyword>
<dbReference type="CDD" id="cd06261">
    <property type="entry name" value="TM_PBP2"/>
    <property type="match status" value="1"/>
</dbReference>
<evidence type="ECO:0000256" key="5">
    <source>
        <dbReference type="ARBA" id="ARBA00022989"/>
    </source>
</evidence>
<dbReference type="RefSeq" id="WP_372386793.1">
    <property type="nucleotide sequence ID" value="NZ_JBGNYA010000001.1"/>
</dbReference>
<feature type="transmembrane region" description="Helical" evidence="7">
    <location>
        <begin position="203"/>
        <end position="228"/>
    </location>
</feature>